<dbReference type="STRING" id="765257.A0A0C9ZA74"/>
<accession>A0A0C9ZA74</accession>
<reference evidence="2" key="2">
    <citation type="submission" date="2015-01" db="EMBL/GenBank/DDBJ databases">
        <title>Evolutionary Origins and Diversification of the Mycorrhizal Mutualists.</title>
        <authorList>
            <consortium name="DOE Joint Genome Institute"/>
            <consortium name="Mycorrhizal Genomics Consortium"/>
            <person name="Kohler A."/>
            <person name="Kuo A."/>
            <person name="Nagy L.G."/>
            <person name="Floudas D."/>
            <person name="Copeland A."/>
            <person name="Barry K.W."/>
            <person name="Cichocki N."/>
            <person name="Veneault-Fourrey C."/>
            <person name="LaButti K."/>
            <person name="Lindquist E.A."/>
            <person name="Lipzen A."/>
            <person name="Lundell T."/>
            <person name="Morin E."/>
            <person name="Murat C."/>
            <person name="Riley R."/>
            <person name="Ohm R."/>
            <person name="Sun H."/>
            <person name="Tunlid A."/>
            <person name="Henrissat B."/>
            <person name="Grigoriev I.V."/>
            <person name="Hibbett D.S."/>
            <person name="Martin F."/>
        </authorList>
    </citation>
    <scope>NUCLEOTIDE SEQUENCE [LARGE SCALE GENOMIC DNA]</scope>
    <source>
        <strain evidence="2">441</strain>
    </source>
</reference>
<sequence length="609" mass="67323">MGSRQPYRGLSRKLVIAFDVGTTYSGASYCVLDPGEVPKILRVARYPAQEHLGGDNKIPSILYYDQQHVVRAAGAEALQERVIEQAEDENWVKVEWWKLHLRAKSLPSSHIKDDDIPPLPEGLNAVRVLSDFMKYLFHCTRSYIVESHASGSDMWQSLEDHIEYVLTHPNGWEGRQQQQIRQAAELAGLVPEGPEGQSRLHLLTEGEASLHFCVTTLFASDSFSTPIACTDDCEEEDATPGYKGVAILDAGGGTVDMSIYSMSLSPSVSVEEIAPAECRLQGSVFVTVRAQQFLKSKLANSQFGTAEMIQQMTNIFDKTTKLGFRSAEDPQYIKFGTRRDSDPEYGIRSGQLKLAGEDIAKLFEPSIEAIAEAFKQQQQASDIPISHAFLVGGYASSDFLFLSLQRHPAFSDTILCRPGTQLNKAVADGAVSFYIDHLVKTRVAKVTYGIPVAVRYVSSRLDHIARKKTKILSFSGQWMLPNAFGSILKKGTRVSEEQESRLRVCRLGESASGCSHISSTISAYSGNLSDAIWMDEEPDSFTKKCTVYADTSKAAKTLSPQTAPSGAEFYRIDYDVVLLFGLTELKAQISWMENGVEMRTPASIAYVED</sequence>
<dbReference type="HOGENOM" id="CLU_009958_4_2_1"/>
<evidence type="ECO:0000313" key="1">
    <source>
        <dbReference type="EMBL" id="KIK16838.1"/>
    </source>
</evidence>
<dbReference type="InterPro" id="IPR043129">
    <property type="entry name" value="ATPase_NBD"/>
</dbReference>
<dbReference type="EMBL" id="KN833845">
    <property type="protein sequence ID" value="KIK16838.1"/>
    <property type="molecule type" value="Genomic_DNA"/>
</dbReference>
<organism evidence="1 2">
    <name type="scientific">Pisolithus microcarpus 441</name>
    <dbReference type="NCBI Taxonomy" id="765257"/>
    <lineage>
        <taxon>Eukaryota</taxon>
        <taxon>Fungi</taxon>
        <taxon>Dikarya</taxon>
        <taxon>Basidiomycota</taxon>
        <taxon>Agaricomycotina</taxon>
        <taxon>Agaricomycetes</taxon>
        <taxon>Agaricomycetidae</taxon>
        <taxon>Boletales</taxon>
        <taxon>Sclerodermatineae</taxon>
        <taxon>Pisolithaceae</taxon>
        <taxon>Pisolithus</taxon>
    </lineage>
</organism>
<dbReference type="PANTHER" id="PTHR14187:SF5">
    <property type="entry name" value="HEAT SHOCK 70 KDA PROTEIN 12A"/>
    <property type="match status" value="1"/>
</dbReference>
<dbReference type="Gene3D" id="3.30.420.40">
    <property type="match status" value="1"/>
</dbReference>
<proteinExistence type="predicted"/>
<name>A0A0C9ZA74_9AGAM</name>
<evidence type="ECO:0000313" key="2">
    <source>
        <dbReference type="Proteomes" id="UP000054018"/>
    </source>
</evidence>
<keyword evidence="2" id="KW-1185">Reference proteome</keyword>
<protein>
    <submittedName>
        <fullName evidence="1">Uncharacterized protein</fullName>
    </submittedName>
</protein>
<gene>
    <name evidence="1" type="ORF">PISMIDRAFT_249659</name>
</gene>
<dbReference type="CDD" id="cd10170">
    <property type="entry name" value="ASKHA_NBD_HSP70"/>
    <property type="match status" value="1"/>
</dbReference>
<dbReference type="AlphaFoldDB" id="A0A0C9ZA74"/>
<dbReference type="PANTHER" id="PTHR14187">
    <property type="entry name" value="ALPHA KINASE/ELONGATION FACTOR 2 KINASE"/>
    <property type="match status" value="1"/>
</dbReference>
<reference evidence="1 2" key="1">
    <citation type="submission" date="2014-04" db="EMBL/GenBank/DDBJ databases">
        <authorList>
            <consortium name="DOE Joint Genome Institute"/>
            <person name="Kuo A."/>
            <person name="Kohler A."/>
            <person name="Costa M.D."/>
            <person name="Nagy L.G."/>
            <person name="Floudas D."/>
            <person name="Copeland A."/>
            <person name="Barry K.W."/>
            <person name="Cichocki N."/>
            <person name="Veneault-Fourrey C."/>
            <person name="LaButti K."/>
            <person name="Lindquist E.A."/>
            <person name="Lipzen A."/>
            <person name="Lundell T."/>
            <person name="Morin E."/>
            <person name="Murat C."/>
            <person name="Sun H."/>
            <person name="Tunlid A."/>
            <person name="Henrissat B."/>
            <person name="Grigoriev I.V."/>
            <person name="Hibbett D.S."/>
            <person name="Martin F."/>
            <person name="Nordberg H.P."/>
            <person name="Cantor M.N."/>
            <person name="Hua S.X."/>
        </authorList>
    </citation>
    <scope>NUCLEOTIDE SEQUENCE [LARGE SCALE GENOMIC DNA]</scope>
    <source>
        <strain evidence="1 2">441</strain>
    </source>
</reference>
<dbReference type="SUPFAM" id="SSF53067">
    <property type="entry name" value="Actin-like ATPase domain"/>
    <property type="match status" value="2"/>
</dbReference>
<dbReference type="Proteomes" id="UP000054018">
    <property type="component" value="Unassembled WGS sequence"/>
</dbReference>
<dbReference type="OrthoDB" id="2963168at2759"/>